<evidence type="ECO:0000313" key="2">
    <source>
        <dbReference type="EMBL" id="EAX89559.1"/>
    </source>
</evidence>
<dbReference type="STRING" id="5722.A2FZW0"/>
<dbReference type="Proteomes" id="UP000001542">
    <property type="component" value="Unassembled WGS sequence"/>
</dbReference>
<keyword evidence="3" id="KW-1185">Reference proteome</keyword>
<dbReference type="InParanoid" id="A2FZW0"/>
<protein>
    <recommendedName>
        <fullName evidence="1">Rab-GAP TBC domain-containing protein</fullName>
    </recommendedName>
</protein>
<dbReference type="InterPro" id="IPR035969">
    <property type="entry name" value="Rab-GAP_TBC_sf"/>
</dbReference>
<dbReference type="eggNOG" id="KOG2197">
    <property type="taxonomic scope" value="Eukaryota"/>
</dbReference>
<dbReference type="InterPro" id="IPR000195">
    <property type="entry name" value="Rab-GAP-TBC_dom"/>
</dbReference>
<organism evidence="2 3">
    <name type="scientific">Trichomonas vaginalis (strain ATCC PRA-98 / G3)</name>
    <dbReference type="NCBI Taxonomy" id="412133"/>
    <lineage>
        <taxon>Eukaryota</taxon>
        <taxon>Metamonada</taxon>
        <taxon>Parabasalia</taxon>
        <taxon>Trichomonadida</taxon>
        <taxon>Trichomonadidae</taxon>
        <taxon>Trichomonas</taxon>
    </lineage>
</organism>
<dbReference type="AlphaFoldDB" id="A2FZW0"/>
<dbReference type="VEuPathDB" id="TrichDB:TVAG_478160"/>
<dbReference type="Pfam" id="PF00566">
    <property type="entry name" value="RabGAP-TBC"/>
    <property type="match status" value="1"/>
</dbReference>
<dbReference type="VEuPathDB" id="TrichDB:TVAGG3_0734620"/>
<evidence type="ECO:0000259" key="1">
    <source>
        <dbReference type="PROSITE" id="PS50086"/>
    </source>
</evidence>
<feature type="domain" description="Rab-GAP TBC" evidence="1">
    <location>
        <begin position="216"/>
        <end position="434"/>
    </location>
</feature>
<dbReference type="SMART" id="SM00164">
    <property type="entry name" value="TBC"/>
    <property type="match status" value="1"/>
</dbReference>
<dbReference type="FunFam" id="1.10.8.270:FF:000118">
    <property type="entry name" value="TBC domain containing protein"/>
    <property type="match status" value="1"/>
</dbReference>
<dbReference type="Gene3D" id="1.10.8.270">
    <property type="entry name" value="putative rabgap domain of human tbc1 domain family member 14 like domains"/>
    <property type="match status" value="1"/>
</dbReference>
<dbReference type="PANTHER" id="PTHR22957:SF661">
    <property type="entry name" value="GH16847P"/>
    <property type="match status" value="1"/>
</dbReference>
<name>A2FZW0_TRIV3</name>
<sequence>MDIAKDGHYQVLSVFHHASMNADEGALVVAKDGGNLIFWWRQYPKLKNGKLLNNSAKNEVIIHSKDIQKFVVNYRENDPHILFVVLNSIHQFIFPASSLPSLISFIQLLTIQKCQSREEPPSLEAIIDFATETFALNESKYTSYNMDCESGHVTIPQDYCTNGLLPKKLFVVQPELNIISKFKIVKEEYTQHPLTMEDFISITSITELKKKVLKYGITPELRYYIWPVILEILPIDPAARDEILKIRVEEYKSIKEQWLTLSKHQIKSFPAIREAFGTIRVDVKRTHPPPGVTVTEEWSETIVALLKSFTIWNQNLHYTQGLNDICATIMILFAQPTCTALEPDVAEALSFWCFAHFVEKGGRGLVSENMLEMQTTELKEIYDIVERYSANANWLRSQHMDDLSFLISPLMLAYGRSFDKSTVARLWETVSCVDNPWVFLRYFSASLIIFALQTFMLIPDCSSAKLVSLLDDIFPKFDIGAIIAVALNMMEESKEPAEPPRKDSILEEGSHSDNYRIYQEYNLFR</sequence>
<dbReference type="PANTHER" id="PTHR22957">
    <property type="entry name" value="TBC1 DOMAIN FAMILY MEMBER GTPASE-ACTIVATING PROTEIN"/>
    <property type="match status" value="1"/>
</dbReference>
<gene>
    <name evidence="2" type="ORF">TVAG_478160</name>
</gene>
<reference evidence="2" key="2">
    <citation type="journal article" date="2007" name="Science">
        <title>Draft genome sequence of the sexually transmitted pathogen Trichomonas vaginalis.</title>
        <authorList>
            <person name="Carlton J.M."/>
            <person name="Hirt R.P."/>
            <person name="Silva J.C."/>
            <person name="Delcher A.L."/>
            <person name="Schatz M."/>
            <person name="Zhao Q."/>
            <person name="Wortman J.R."/>
            <person name="Bidwell S.L."/>
            <person name="Alsmark U.C.M."/>
            <person name="Besteiro S."/>
            <person name="Sicheritz-Ponten T."/>
            <person name="Noel C.J."/>
            <person name="Dacks J.B."/>
            <person name="Foster P.G."/>
            <person name="Simillion C."/>
            <person name="Van de Peer Y."/>
            <person name="Miranda-Saavedra D."/>
            <person name="Barton G.J."/>
            <person name="Westrop G.D."/>
            <person name="Mueller S."/>
            <person name="Dessi D."/>
            <person name="Fiori P.L."/>
            <person name="Ren Q."/>
            <person name="Paulsen I."/>
            <person name="Zhang H."/>
            <person name="Bastida-Corcuera F.D."/>
            <person name="Simoes-Barbosa A."/>
            <person name="Brown M.T."/>
            <person name="Hayes R.D."/>
            <person name="Mukherjee M."/>
            <person name="Okumura C.Y."/>
            <person name="Schneider R."/>
            <person name="Smith A.J."/>
            <person name="Vanacova S."/>
            <person name="Villalvazo M."/>
            <person name="Haas B.J."/>
            <person name="Pertea M."/>
            <person name="Feldblyum T.V."/>
            <person name="Utterback T.R."/>
            <person name="Shu C.L."/>
            <person name="Osoegawa K."/>
            <person name="de Jong P.J."/>
            <person name="Hrdy I."/>
            <person name="Horvathova L."/>
            <person name="Zubacova Z."/>
            <person name="Dolezal P."/>
            <person name="Malik S.B."/>
            <person name="Logsdon J.M. Jr."/>
            <person name="Henze K."/>
            <person name="Gupta A."/>
            <person name="Wang C.C."/>
            <person name="Dunne R.L."/>
            <person name="Upcroft J.A."/>
            <person name="Upcroft P."/>
            <person name="White O."/>
            <person name="Salzberg S.L."/>
            <person name="Tang P."/>
            <person name="Chiu C.-H."/>
            <person name="Lee Y.-S."/>
            <person name="Embley T.M."/>
            <person name="Coombs G.H."/>
            <person name="Mottram J.C."/>
            <person name="Tachezy J."/>
            <person name="Fraser-Liggett C.M."/>
            <person name="Johnson P.J."/>
        </authorList>
    </citation>
    <scope>NUCLEOTIDE SEQUENCE [LARGE SCALE GENOMIC DNA]</scope>
    <source>
        <strain evidence="2">G3</strain>
    </source>
</reference>
<reference evidence="2" key="1">
    <citation type="submission" date="2006-10" db="EMBL/GenBank/DDBJ databases">
        <authorList>
            <person name="Amadeo P."/>
            <person name="Zhao Q."/>
            <person name="Wortman J."/>
            <person name="Fraser-Liggett C."/>
            <person name="Carlton J."/>
        </authorList>
    </citation>
    <scope>NUCLEOTIDE SEQUENCE</scope>
    <source>
        <strain evidence="2">G3</strain>
    </source>
</reference>
<dbReference type="SMR" id="A2FZW0"/>
<dbReference type="FunFam" id="1.10.472.80:FF:000120">
    <property type="entry name" value="TBC domain containing protein"/>
    <property type="match status" value="1"/>
</dbReference>
<dbReference type="EMBL" id="DS114189">
    <property type="protein sequence ID" value="EAX89559.1"/>
    <property type="molecule type" value="Genomic_DNA"/>
</dbReference>
<dbReference type="GO" id="GO:0005096">
    <property type="term" value="F:GTPase activator activity"/>
    <property type="evidence" value="ECO:0000318"/>
    <property type="project" value="GO_Central"/>
</dbReference>
<accession>A2FZW0</accession>
<evidence type="ECO:0000313" key="3">
    <source>
        <dbReference type="Proteomes" id="UP000001542"/>
    </source>
</evidence>
<proteinExistence type="predicted"/>
<dbReference type="PROSITE" id="PS50086">
    <property type="entry name" value="TBC_RABGAP"/>
    <property type="match status" value="1"/>
</dbReference>
<dbReference type="SUPFAM" id="SSF47923">
    <property type="entry name" value="Ypt/Rab-GAP domain of gyp1p"/>
    <property type="match status" value="2"/>
</dbReference>
<dbReference type="OrthoDB" id="10264062at2759"/>